<dbReference type="PANTHER" id="PTHR42085">
    <property type="entry name" value="F-BOX DOMAIN-CONTAINING PROTEIN"/>
    <property type="match status" value="1"/>
</dbReference>
<dbReference type="Proteomes" id="UP001345827">
    <property type="component" value="Unassembled WGS sequence"/>
</dbReference>
<dbReference type="PANTHER" id="PTHR42085:SF2">
    <property type="entry name" value="F-BOX DOMAIN-CONTAINING PROTEIN"/>
    <property type="match status" value="1"/>
</dbReference>
<dbReference type="AlphaFoldDB" id="A0AAV9Q0Z5"/>
<gene>
    <name evidence="1" type="ORF">LTR25_007326</name>
</gene>
<name>A0AAV9Q0Z5_9PEZI</name>
<evidence type="ECO:0000313" key="1">
    <source>
        <dbReference type="EMBL" id="KAK5533460.1"/>
    </source>
</evidence>
<protein>
    <submittedName>
        <fullName evidence="1">Uncharacterized protein</fullName>
    </submittedName>
</protein>
<reference evidence="1 2" key="1">
    <citation type="submission" date="2023-06" db="EMBL/GenBank/DDBJ databases">
        <title>Black Yeasts Isolated from many extreme environments.</title>
        <authorList>
            <person name="Coleine C."/>
            <person name="Stajich J.E."/>
            <person name="Selbmann L."/>
        </authorList>
    </citation>
    <scope>NUCLEOTIDE SEQUENCE [LARGE SCALE GENOMIC DNA]</scope>
    <source>
        <strain evidence="1 2">CCFEE 5887</strain>
    </source>
</reference>
<proteinExistence type="predicted"/>
<accession>A0AAV9Q0Z5</accession>
<sequence length="312" mass="35355">MPLRTEVDRVASPKEERNLQARTFRFLDLPSEVRHAIYECCLVDVSDDDPHQIHELRSCGQPPKPLRLVCHQINEELTLLFFRTATFKVDSKRGPQIFGAPHLNHSAFFEDLFLRILPGHKMRNIRKLSYNANVEARFLAGTMSDAVEFDGLRDFADILSRYGDALECLHQVRLYAELRKVLPHGPRCHVLTDDLTAYSANPLSSKHTAVYAWDAMDHGKHWESIESKLCGGVLKGWNVSRKVSLMTFAVVGQPLFTFVTAVSVTFYKPVVAPQADTDCHTVIETRAERFIGVESNTVSTWATKQHRPIDGV</sequence>
<organism evidence="1 2">
    <name type="scientific">Vermiconidia calcicola</name>
    <dbReference type="NCBI Taxonomy" id="1690605"/>
    <lineage>
        <taxon>Eukaryota</taxon>
        <taxon>Fungi</taxon>
        <taxon>Dikarya</taxon>
        <taxon>Ascomycota</taxon>
        <taxon>Pezizomycotina</taxon>
        <taxon>Dothideomycetes</taxon>
        <taxon>Dothideomycetidae</taxon>
        <taxon>Mycosphaerellales</taxon>
        <taxon>Extremaceae</taxon>
        <taxon>Vermiconidia</taxon>
    </lineage>
</organism>
<evidence type="ECO:0000313" key="2">
    <source>
        <dbReference type="Proteomes" id="UP001345827"/>
    </source>
</evidence>
<dbReference type="InterPro" id="IPR038883">
    <property type="entry name" value="AN11006-like"/>
</dbReference>
<dbReference type="EMBL" id="JAXLQG010000013">
    <property type="protein sequence ID" value="KAK5533460.1"/>
    <property type="molecule type" value="Genomic_DNA"/>
</dbReference>
<keyword evidence="2" id="KW-1185">Reference proteome</keyword>
<comment type="caution">
    <text evidence="1">The sequence shown here is derived from an EMBL/GenBank/DDBJ whole genome shotgun (WGS) entry which is preliminary data.</text>
</comment>